<name>A0ABQ9TMG9_SAGOE</name>
<sequence>EDSLLDVASLLQASSLLGWQIVLTLEQEGAEFTLRGLPGPQAPLTWTAGPSRIVIAPGSRLKEQPSVSPTQLRAHTDWRENESLQEGQRLLLERAPMSKL</sequence>
<accession>A0ABQ9TMG9</accession>
<comment type="caution">
    <text evidence="2">The sequence shown here is derived from an EMBL/GenBank/DDBJ whole genome shotgun (WGS) entry which is preliminary data.</text>
</comment>
<keyword evidence="3" id="KW-1185">Reference proteome</keyword>
<feature type="non-terminal residue" evidence="2">
    <location>
        <position position="100"/>
    </location>
</feature>
<organism evidence="2 3">
    <name type="scientific">Saguinus oedipus</name>
    <name type="common">Cotton-top tamarin</name>
    <name type="synonym">Oedipomidas oedipus</name>
    <dbReference type="NCBI Taxonomy" id="9490"/>
    <lineage>
        <taxon>Eukaryota</taxon>
        <taxon>Metazoa</taxon>
        <taxon>Chordata</taxon>
        <taxon>Craniata</taxon>
        <taxon>Vertebrata</taxon>
        <taxon>Euteleostomi</taxon>
        <taxon>Mammalia</taxon>
        <taxon>Eutheria</taxon>
        <taxon>Euarchontoglires</taxon>
        <taxon>Primates</taxon>
        <taxon>Haplorrhini</taxon>
        <taxon>Platyrrhini</taxon>
        <taxon>Cebidae</taxon>
        <taxon>Callitrichinae</taxon>
        <taxon>Saguinus</taxon>
    </lineage>
</organism>
<evidence type="ECO:0000313" key="2">
    <source>
        <dbReference type="EMBL" id="KAK2085977.1"/>
    </source>
</evidence>
<evidence type="ECO:0000256" key="1">
    <source>
        <dbReference type="SAM" id="MobiDB-lite"/>
    </source>
</evidence>
<evidence type="ECO:0000313" key="3">
    <source>
        <dbReference type="Proteomes" id="UP001266305"/>
    </source>
</evidence>
<proteinExistence type="predicted"/>
<feature type="non-terminal residue" evidence="2">
    <location>
        <position position="1"/>
    </location>
</feature>
<gene>
    <name evidence="2" type="ORF">P7K49_035402</name>
</gene>
<feature type="region of interest" description="Disordered" evidence="1">
    <location>
        <begin position="57"/>
        <end position="81"/>
    </location>
</feature>
<dbReference type="EMBL" id="JASSZA010000020">
    <property type="protein sequence ID" value="KAK2085977.1"/>
    <property type="molecule type" value="Genomic_DNA"/>
</dbReference>
<protein>
    <submittedName>
        <fullName evidence="2">Uncharacterized protein</fullName>
    </submittedName>
</protein>
<dbReference type="Proteomes" id="UP001266305">
    <property type="component" value="Unassembled WGS sequence"/>
</dbReference>
<reference evidence="2 3" key="1">
    <citation type="submission" date="2023-05" db="EMBL/GenBank/DDBJ databases">
        <title>B98-5 Cell Line De Novo Hybrid Assembly: An Optical Mapping Approach.</title>
        <authorList>
            <person name="Kananen K."/>
            <person name="Auerbach J.A."/>
            <person name="Kautto E."/>
            <person name="Blachly J.S."/>
        </authorList>
    </citation>
    <scope>NUCLEOTIDE SEQUENCE [LARGE SCALE GENOMIC DNA]</scope>
    <source>
        <strain evidence="2">B95-8</strain>
        <tissue evidence="2">Cell line</tissue>
    </source>
</reference>